<feature type="compositionally biased region" description="Low complexity" evidence="9">
    <location>
        <begin position="958"/>
        <end position="968"/>
    </location>
</feature>
<keyword evidence="2" id="KW-0813">Transport</keyword>
<proteinExistence type="predicted"/>
<keyword evidence="12" id="KW-1185">Reference proteome</keyword>
<feature type="domain" description="SMP-LTD" evidence="10">
    <location>
        <begin position="672"/>
        <end position="942"/>
    </location>
</feature>
<dbReference type="PROSITE" id="PS51847">
    <property type="entry name" value="SMP"/>
    <property type="match status" value="1"/>
</dbReference>
<feature type="compositionally biased region" description="Acidic residues" evidence="9">
    <location>
        <begin position="794"/>
        <end position="811"/>
    </location>
</feature>
<dbReference type="GO" id="GO:0005789">
    <property type="term" value="C:endoplasmic reticulum membrane"/>
    <property type="evidence" value="ECO:0007669"/>
    <property type="project" value="UniProtKB-SubCell"/>
</dbReference>
<comment type="subcellular location">
    <subcellularLocation>
        <location evidence="1">Endoplasmic reticulum membrane</location>
    </subcellularLocation>
</comment>
<evidence type="ECO:0000256" key="9">
    <source>
        <dbReference type="SAM" id="MobiDB-lite"/>
    </source>
</evidence>
<evidence type="ECO:0000259" key="10">
    <source>
        <dbReference type="PROSITE" id="PS51847"/>
    </source>
</evidence>
<feature type="region of interest" description="Disordered" evidence="9">
    <location>
        <begin position="202"/>
        <end position="230"/>
    </location>
</feature>
<dbReference type="GO" id="GO:0006869">
    <property type="term" value="P:lipid transport"/>
    <property type="evidence" value="ECO:0007669"/>
    <property type="project" value="UniProtKB-KW"/>
</dbReference>
<evidence type="ECO:0000256" key="4">
    <source>
        <dbReference type="ARBA" id="ARBA00022824"/>
    </source>
</evidence>
<reference evidence="11" key="1">
    <citation type="submission" date="2025-08" db="UniProtKB">
        <authorList>
            <consortium name="Ensembl"/>
        </authorList>
    </citation>
    <scope>IDENTIFICATION</scope>
</reference>
<keyword evidence="4" id="KW-0256">Endoplasmic reticulum</keyword>
<dbReference type="AlphaFoldDB" id="A0A3Q3VRK7"/>
<dbReference type="Ensembl" id="ENSMMOT00000003848.1">
    <property type="protein sequence ID" value="ENSMMOP00000003778.1"/>
    <property type="gene ID" value="ENSMMOG00000003018.1"/>
</dbReference>
<feature type="compositionally biased region" description="Basic and acidic residues" evidence="9">
    <location>
        <begin position="9"/>
        <end position="18"/>
    </location>
</feature>
<keyword evidence="7" id="KW-0446">Lipid-binding</keyword>
<dbReference type="CDD" id="cd21675">
    <property type="entry name" value="SMP_TEX2"/>
    <property type="match status" value="1"/>
</dbReference>
<sequence>MAESGTTNGERRGGDKGSEGGGHLQEKQSPAPGLSPVSTSSLGSKRILPRGIVIQLTGTEGEWDSLDGSELIFPIDRDDDYPSISLSKEKQLSVEDDRGSQSQAFHVPLSPSSPGSLGNSSTTSPSFLSPGPSSPTHRPFASLVKSLSTELEHKEGSTLRPKPLLNLVKSISTEMSRSEPEVSQSKSDSRLNLHLWKQLTLSKTHSNGDSRTAPPSPSSLSPSGEGLKGGFFKMELEDTKRKLSEAVHEPLSSMFSKIMREESTGSPKHQRIGVGSPRSLGREGSTDTVLSESPVGRKMDADVLPVFDWPSVRHPRRSHHSHCPVHHNRRKDEALEICTDGDMMQVLSTQTHGPVRSPADPQVLAPALACSSPLSQSHCPLPCMSLFCVAVLSYGYLILPLSPYFSGLALGTALGFLLGLLLIRLGSSTSRPHDSFFKLKLCIAWMQINVHFLPFQGWMNEIHDYDPETYHPALTHSVYATLEGSCLRLDSPRTNVNRRATYDEKVLDATFVKSRSFQLAKSKVFLLPSVLARKRIWNPKYPICIQLADASNSQGDGTGILENNRGKEPGAEPSSPQQNSSKNIQELPTTLYLFGRTGREKEEWFRHFLFASINTEWEKQREERPGRCSSTGTRGLSVLDYPRYMACLLGTEDVTPLSSPGASSTETTEQAGSSQTAWSNALIGRIFWDFLREKHWADVVSHKIQKKLSKIRLPYFMNELSLTELDMGCSMPQITTTSIPKVNHRGLWVELHIFYTGSLQMSLQTKFNLSRLGKEGGQDTECATETGSPRVLADSDEESSSADSSDEDELLVSEPPGPVGEKGSMPKILRFVDRIAKSKYFQKATENEFIKKKFEEMSNTPLLLTVEVHELSGTLVINVPPPPTDRIWYSFSVPPKLDLLVRPKLGEREVTFCHVTEWIEKKLQDEFQKVFVLPNMDDIYLPLMHSWGDGPQAWQHLSSQSQRSQSSSTESIERIPAESD</sequence>
<evidence type="ECO:0000256" key="3">
    <source>
        <dbReference type="ARBA" id="ARBA00022692"/>
    </source>
</evidence>
<evidence type="ECO:0000256" key="8">
    <source>
        <dbReference type="ARBA" id="ARBA00023136"/>
    </source>
</evidence>
<feature type="compositionally biased region" description="Low complexity" evidence="9">
    <location>
        <begin position="108"/>
        <end position="136"/>
    </location>
</feature>
<dbReference type="PANTHER" id="PTHR13466:SF4">
    <property type="entry name" value="SMP-LTD DOMAIN-CONTAINING PROTEIN"/>
    <property type="match status" value="1"/>
</dbReference>
<feature type="region of interest" description="Disordered" evidence="9">
    <location>
        <begin position="261"/>
        <end position="292"/>
    </location>
</feature>
<evidence type="ECO:0000256" key="1">
    <source>
        <dbReference type="ARBA" id="ARBA00004586"/>
    </source>
</evidence>
<dbReference type="PANTHER" id="PTHR13466">
    <property type="entry name" value="TEX2 PROTEIN-RELATED"/>
    <property type="match status" value="1"/>
</dbReference>
<dbReference type="Proteomes" id="UP000261620">
    <property type="component" value="Unplaced"/>
</dbReference>
<reference evidence="11" key="2">
    <citation type="submission" date="2025-09" db="UniProtKB">
        <authorList>
            <consortium name="Ensembl"/>
        </authorList>
    </citation>
    <scope>IDENTIFICATION</scope>
</reference>
<dbReference type="STRING" id="94237.ENSMMOP00000003778"/>
<evidence type="ECO:0000256" key="5">
    <source>
        <dbReference type="ARBA" id="ARBA00022989"/>
    </source>
</evidence>
<organism evidence="11 12">
    <name type="scientific">Mola mola</name>
    <name type="common">Ocean sunfish</name>
    <name type="synonym">Tetraodon mola</name>
    <dbReference type="NCBI Taxonomy" id="94237"/>
    <lineage>
        <taxon>Eukaryota</taxon>
        <taxon>Metazoa</taxon>
        <taxon>Chordata</taxon>
        <taxon>Craniata</taxon>
        <taxon>Vertebrata</taxon>
        <taxon>Euteleostomi</taxon>
        <taxon>Actinopterygii</taxon>
        <taxon>Neopterygii</taxon>
        <taxon>Teleostei</taxon>
        <taxon>Neoteleostei</taxon>
        <taxon>Acanthomorphata</taxon>
        <taxon>Eupercaria</taxon>
        <taxon>Tetraodontiformes</taxon>
        <taxon>Molidae</taxon>
        <taxon>Mola</taxon>
    </lineage>
</organism>
<dbReference type="GO" id="GO:0008289">
    <property type="term" value="F:lipid binding"/>
    <property type="evidence" value="ECO:0007669"/>
    <property type="project" value="UniProtKB-KW"/>
</dbReference>
<feature type="compositionally biased region" description="Basic and acidic residues" evidence="9">
    <location>
        <begin position="971"/>
        <end position="980"/>
    </location>
</feature>
<name>A0A3Q3VRK7_MOLML</name>
<feature type="region of interest" description="Disordered" evidence="9">
    <location>
        <begin position="1"/>
        <end position="49"/>
    </location>
</feature>
<keyword evidence="3" id="KW-0812">Transmembrane</keyword>
<feature type="compositionally biased region" description="Polar residues" evidence="9">
    <location>
        <begin position="171"/>
        <end position="186"/>
    </location>
</feature>
<accession>A0A3Q3VRK7</accession>
<feature type="region of interest" description="Disordered" evidence="9">
    <location>
        <begin position="72"/>
        <end position="165"/>
    </location>
</feature>
<keyword evidence="8" id="KW-0472">Membrane</keyword>
<protein>
    <recommendedName>
        <fullName evidence="10">SMP-LTD domain-containing protein</fullName>
    </recommendedName>
</protein>
<feature type="region of interest" description="Disordered" evidence="9">
    <location>
        <begin position="555"/>
        <end position="582"/>
    </location>
</feature>
<feature type="region of interest" description="Disordered" evidence="9">
    <location>
        <begin position="954"/>
        <end position="980"/>
    </location>
</feature>
<evidence type="ECO:0000313" key="12">
    <source>
        <dbReference type="Proteomes" id="UP000261620"/>
    </source>
</evidence>
<dbReference type="OMA" id="SCMPQIT"/>
<evidence type="ECO:0000313" key="11">
    <source>
        <dbReference type="Ensembl" id="ENSMMOP00000003778.1"/>
    </source>
</evidence>
<keyword evidence="5" id="KW-1133">Transmembrane helix</keyword>
<evidence type="ECO:0000256" key="7">
    <source>
        <dbReference type="ARBA" id="ARBA00023121"/>
    </source>
</evidence>
<evidence type="ECO:0000256" key="2">
    <source>
        <dbReference type="ARBA" id="ARBA00022448"/>
    </source>
</evidence>
<feature type="region of interest" description="Disordered" evidence="9">
    <location>
        <begin position="171"/>
        <end position="190"/>
    </location>
</feature>
<feature type="compositionally biased region" description="Basic and acidic residues" evidence="9">
    <location>
        <begin position="87"/>
        <end position="99"/>
    </location>
</feature>
<evidence type="ECO:0000256" key="6">
    <source>
        <dbReference type="ARBA" id="ARBA00023055"/>
    </source>
</evidence>
<dbReference type="InterPro" id="IPR031468">
    <property type="entry name" value="SMP_LBD"/>
</dbReference>
<keyword evidence="6" id="KW-0445">Lipid transport</keyword>
<feature type="region of interest" description="Disordered" evidence="9">
    <location>
        <begin position="774"/>
        <end position="824"/>
    </location>
</feature>